<sequence>MTWYLLLLTVILFSCAFAVKLPALYSREKKRAIIQCEDLKNEMDNIGVYPLAAVCMLLIPVSIFYFSQDILLSLYLFFLAIVSYTDLSARWIPDSGICFLVALSVYSLKDKDTVSQLLSAAFFILPALILHLYGYLVKKEIWIASGDFYVIPTIGIMVLPEYAATLMFVALVISLAVTRWTPKIPFVTVLFFVFSGYQVLILSGAL</sequence>
<dbReference type="InterPro" id="IPR000045">
    <property type="entry name" value="Prepilin_IV_endopep_pep"/>
</dbReference>
<protein>
    <recommendedName>
        <fullName evidence="2">Prepilin type IV endopeptidase peptidase domain-containing protein</fullName>
    </recommendedName>
</protein>
<feature type="transmembrane region" description="Helical" evidence="1">
    <location>
        <begin position="74"/>
        <end position="93"/>
    </location>
</feature>
<evidence type="ECO:0000313" key="4">
    <source>
        <dbReference type="Proteomes" id="UP000254633"/>
    </source>
</evidence>
<dbReference type="Pfam" id="PF01478">
    <property type="entry name" value="Peptidase_A24"/>
    <property type="match status" value="1"/>
</dbReference>
<feature type="transmembrane region" description="Helical" evidence="1">
    <location>
        <begin position="184"/>
        <end position="205"/>
    </location>
</feature>
<reference evidence="3 4" key="1">
    <citation type="submission" date="2018-06" db="EMBL/GenBank/DDBJ databases">
        <authorList>
            <consortium name="Pathogen Informatics"/>
            <person name="Doyle S."/>
        </authorList>
    </citation>
    <scope>NUCLEOTIDE SEQUENCE [LARGE SCALE GENOMIC DNA]</scope>
    <source>
        <strain evidence="3 4">NCTC10060</strain>
    </source>
</reference>
<keyword evidence="1" id="KW-0472">Membrane</keyword>
<gene>
    <name evidence="3" type="ORF">NCTC10060_00051</name>
</gene>
<dbReference type="GO" id="GO:0004190">
    <property type="term" value="F:aspartic-type endopeptidase activity"/>
    <property type="evidence" value="ECO:0007669"/>
    <property type="project" value="InterPro"/>
</dbReference>
<dbReference type="EMBL" id="UGXH01000001">
    <property type="protein sequence ID" value="SUG53023.1"/>
    <property type="molecule type" value="Genomic_DNA"/>
</dbReference>
<organism evidence="3 4">
    <name type="scientific">Salmonella diarizonae</name>
    <dbReference type="NCBI Taxonomy" id="59204"/>
    <lineage>
        <taxon>Bacteria</taxon>
        <taxon>Pseudomonadati</taxon>
        <taxon>Pseudomonadota</taxon>
        <taxon>Gammaproteobacteria</taxon>
        <taxon>Enterobacterales</taxon>
        <taxon>Enterobacteriaceae</taxon>
        <taxon>Salmonella</taxon>
    </lineage>
</organism>
<dbReference type="GO" id="GO:0016020">
    <property type="term" value="C:membrane"/>
    <property type="evidence" value="ECO:0007669"/>
    <property type="project" value="InterPro"/>
</dbReference>
<evidence type="ECO:0000259" key="2">
    <source>
        <dbReference type="Pfam" id="PF01478"/>
    </source>
</evidence>
<evidence type="ECO:0000313" key="3">
    <source>
        <dbReference type="EMBL" id="SUG53023.1"/>
    </source>
</evidence>
<feature type="transmembrane region" description="Helical" evidence="1">
    <location>
        <begin position="148"/>
        <end position="178"/>
    </location>
</feature>
<feature type="transmembrane region" description="Helical" evidence="1">
    <location>
        <begin position="113"/>
        <end position="136"/>
    </location>
</feature>
<evidence type="ECO:0000256" key="1">
    <source>
        <dbReference type="SAM" id="Phobius"/>
    </source>
</evidence>
<proteinExistence type="predicted"/>
<keyword evidence="1" id="KW-0812">Transmembrane</keyword>
<accession>A0A379TRP5</accession>
<dbReference type="Proteomes" id="UP000254633">
    <property type="component" value="Unassembled WGS sequence"/>
</dbReference>
<dbReference type="RefSeq" id="WP_023233700.1">
    <property type="nucleotide sequence ID" value="NZ_DACWWF010000017.1"/>
</dbReference>
<dbReference type="AlphaFoldDB" id="A0A379TRP5"/>
<keyword evidence="1" id="KW-1133">Transmembrane helix</keyword>
<feature type="transmembrane region" description="Helical" evidence="1">
    <location>
        <begin position="48"/>
        <end position="67"/>
    </location>
</feature>
<feature type="domain" description="Prepilin type IV endopeptidase peptidase" evidence="2">
    <location>
        <begin position="74"/>
        <end position="177"/>
    </location>
</feature>
<name>A0A379TRP5_SALDZ</name>